<name>A0A8K0X894_9PEZI</name>
<gene>
    <name evidence="7" type="ORF">B0T11DRAFT_296369</name>
</gene>
<dbReference type="OrthoDB" id="2283488at2759"/>
<evidence type="ECO:0000256" key="4">
    <source>
        <dbReference type="ARBA" id="ARBA00023242"/>
    </source>
</evidence>
<feature type="region of interest" description="Disordered" evidence="5">
    <location>
        <begin position="103"/>
        <end position="158"/>
    </location>
</feature>
<evidence type="ECO:0000256" key="1">
    <source>
        <dbReference type="ARBA" id="ARBA00022723"/>
    </source>
</evidence>
<evidence type="ECO:0000256" key="5">
    <source>
        <dbReference type="SAM" id="MobiDB-lite"/>
    </source>
</evidence>
<keyword evidence="4" id="KW-0539">Nucleus</keyword>
<dbReference type="CDD" id="cd00067">
    <property type="entry name" value="GAL4"/>
    <property type="match status" value="1"/>
</dbReference>
<evidence type="ECO:0000259" key="6">
    <source>
        <dbReference type="PROSITE" id="PS50048"/>
    </source>
</evidence>
<dbReference type="InterPro" id="IPR036864">
    <property type="entry name" value="Zn2-C6_fun-type_DNA-bd_sf"/>
</dbReference>
<evidence type="ECO:0000256" key="3">
    <source>
        <dbReference type="ARBA" id="ARBA00023163"/>
    </source>
</evidence>
<evidence type="ECO:0000313" key="7">
    <source>
        <dbReference type="EMBL" id="KAH7368761.1"/>
    </source>
</evidence>
<feature type="compositionally biased region" description="Basic and acidic residues" evidence="5">
    <location>
        <begin position="103"/>
        <end position="112"/>
    </location>
</feature>
<dbReference type="CDD" id="cd12148">
    <property type="entry name" value="fungal_TF_MHR"/>
    <property type="match status" value="1"/>
</dbReference>
<feature type="compositionally biased region" description="Low complexity" evidence="5">
    <location>
        <begin position="19"/>
        <end position="30"/>
    </location>
</feature>
<dbReference type="Pfam" id="PF04082">
    <property type="entry name" value="Fungal_trans"/>
    <property type="match status" value="1"/>
</dbReference>
<dbReference type="GO" id="GO:0000978">
    <property type="term" value="F:RNA polymerase II cis-regulatory region sequence-specific DNA binding"/>
    <property type="evidence" value="ECO:0007669"/>
    <property type="project" value="TreeGrafter"/>
</dbReference>
<dbReference type="AlphaFoldDB" id="A0A8K0X894"/>
<dbReference type="EMBL" id="JAGPXD010000002">
    <property type="protein sequence ID" value="KAH7368761.1"/>
    <property type="molecule type" value="Genomic_DNA"/>
</dbReference>
<dbReference type="GO" id="GO:0008270">
    <property type="term" value="F:zinc ion binding"/>
    <property type="evidence" value="ECO:0007669"/>
    <property type="project" value="InterPro"/>
</dbReference>
<accession>A0A8K0X894</accession>
<dbReference type="SUPFAM" id="SSF57701">
    <property type="entry name" value="Zn2/Cys6 DNA-binding domain"/>
    <property type="match status" value="1"/>
</dbReference>
<dbReference type="SMART" id="SM00066">
    <property type="entry name" value="GAL4"/>
    <property type="match status" value="1"/>
</dbReference>
<keyword evidence="2" id="KW-0805">Transcription regulation</keyword>
<dbReference type="PROSITE" id="PS00463">
    <property type="entry name" value="ZN2_CY6_FUNGAL_1"/>
    <property type="match status" value="1"/>
</dbReference>
<keyword evidence="3" id="KW-0804">Transcription</keyword>
<dbReference type="GO" id="GO:0000981">
    <property type="term" value="F:DNA-binding transcription factor activity, RNA polymerase II-specific"/>
    <property type="evidence" value="ECO:0007669"/>
    <property type="project" value="InterPro"/>
</dbReference>
<dbReference type="PANTHER" id="PTHR47424">
    <property type="entry name" value="REGULATORY PROTEIN GAL4"/>
    <property type="match status" value="1"/>
</dbReference>
<evidence type="ECO:0000313" key="8">
    <source>
        <dbReference type="Proteomes" id="UP000813385"/>
    </source>
</evidence>
<evidence type="ECO:0000256" key="2">
    <source>
        <dbReference type="ARBA" id="ARBA00023015"/>
    </source>
</evidence>
<dbReference type="InterPro" id="IPR001138">
    <property type="entry name" value="Zn2Cys6_DnaBD"/>
</dbReference>
<feature type="domain" description="Zn(2)-C6 fungal-type" evidence="6">
    <location>
        <begin position="43"/>
        <end position="72"/>
    </location>
</feature>
<feature type="region of interest" description="Disordered" evidence="5">
    <location>
        <begin position="10"/>
        <end position="35"/>
    </location>
</feature>
<dbReference type="InterPro" id="IPR007219">
    <property type="entry name" value="XnlR_reg_dom"/>
</dbReference>
<protein>
    <recommendedName>
        <fullName evidence="6">Zn(2)-C6 fungal-type domain-containing protein</fullName>
    </recommendedName>
</protein>
<dbReference type="Proteomes" id="UP000813385">
    <property type="component" value="Unassembled WGS sequence"/>
</dbReference>
<dbReference type="CDD" id="cd14724">
    <property type="entry name" value="ZIP_Gal4-like_1"/>
    <property type="match status" value="1"/>
</dbReference>
<comment type="caution">
    <text evidence="7">The sequence shown here is derived from an EMBL/GenBank/DDBJ whole genome shotgun (WGS) entry which is preliminary data.</text>
</comment>
<dbReference type="PANTHER" id="PTHR47424:SF12">
    <property type="entry name" value="TRANSCRIPTION FACTOR ASQA"/>
    <property type="match status" value="1"/>
</dbReference>
<dbReference type="InterPro" id="IPR051127">
    <property type="entry name" value="Fungal_SecMet_Regulators"/>
</dbReference>
<dbReference type="GO" id="GO:0006351">
    <property type="term" value="P:DNA-templated transcription"/>
    <property type="evidence" value="ECO:0007669"/>
    <property type="project" value="InterPro"/>
</dbReference>
<dbReference type="GO" id="GO:0005634">
    <property type="term" value="C:nucleus"/>
    <property type="evidence" value="ECO:0007669"/>
    <property type="project" value="TreeGrafter"/>
</dbReference>
<dbReference type="PROSITE" id="PS50048">
    <property type="entry name" value="ZN2_CY6_FUNGAL_2"/>
    <property type="match status" value="1"/>
</dbReference>
<reference evidence="7" key="1">
    <citation type="journal article" date="2021" name="Nat. Commun.">
        <title>Genetic determinants of endophytism in the Arabidopsis root mycobiome.</title>
        <authorList>
            <person name="Mesny F."/>
            <person name="Miyauchi S."/>
            <person name="Thiergart T."/>
            <person name="Pickel B."/>
            <person name="Atanasova L."/>
            <person name="Karlsson M."/>
            <person name="Huettel B."/>
            <person name="Barry K.W."/>
            <person name="Haridas S."/>
            <person name="Chen C."/>
            <person name="Bauer D."/>
            <person name="Andreopoulos W."/>
            <person name="Pangilinan J."/>
            <person name="LaButti K."/>
            <person name="Riley R."/>
            <person name="Lipzen A."/>
            <person name="Clum A."/>
            <person name="Drula E."/>
            <person name="Henrissat B."/>
            <person name="Kohler A."/>
            <person name="Grigoriev I.V."/>
            <person name="Martin F.M."/>
            <person name="Hacquard S."/>
        </authorList>
    </citation>
    <scope>NUCLEOTIDE SEQUENCE</scope>
    <source>
        <strain evidence="7">MPI-CAGE-AT-0016</strain>
    </source>
</reference>
<feature type="compositionally biased region" description="Low complexity" evidence="5">
    <location>
        <begin position="119"/>
        <end position="138"/>
    </location>
</feature>
<keyword evidence="1" id="KW-0479">Metal-binding</keyword>
<dbReference type="Gene3D" id="4.10.240.10">
    <property type="entry name" value="Zn(2)-C6 fungal-type DNA-binding domain"/>
    <property type="match status" value="1"/>
</dbReference>
<organism evidence="7 8">
    <name type="scientific">Plectosphaerella cucumerina</name>
    <dbReference type="NCBI Taxonomy" id="40658"/>
    <lineage>
        <taxon>Eukaryota</taxon>
        <taxon>Fungi</taxon>
        <taxon>Dikarya</taxon>
        <taxon>Ascomycota</taxon>
        <taxon>Pezizomycotina</taxon>
        <taxon>Sordariomycetes</taxon>
        <taxon>Hypocreomycetidae</taxon>
        <taxon>Glomerellales</taxon>
        <taxon>Plectosphaerellaceae</taxon>
        <taxon>Plectosphaerella</taxon>
    </lineage>
</organism>
<dbReference type="GO" id="GO:0000435">
    <property type="term" value="P:positive regulation of transcription from RNA polymerase II promoter by galactose"/>
    <property type="evidence" value="ECO:0007669"/>
    <property type="project" value="TreeGrafter"/>
</dbReference>
<dbReference type="Pfam" id="PF00172">
    <property type="entry name" value="Zn_clus"/>
    <property type="match status" value="1"/>
</dbReference>
<keyword evidence="8" id="KW-1185">Reference proteome</keyword>
<proteinExistence type="predicted"/>
<sequence>MFGSFYASLPASHGGSRQPSVAASPAPSAAETVRPKRKQVARACDWCRIHRVKCDTEQPCRNCKARGGECSNNGSLSQVRTLPRAIREIETLRQRIQELEESVESVRLETDSQKSMSRSPAPMSQPPQFSSSPSSLSQRSRKLSDGRQDDASSFAGLSRQNSSLTSLTLAPVSPGKHFHGPSSADSFLESINSYLSSSLDNLSGKSFEDPSLTAPGSVYVDATRSAEGSARAPPPLFQQSWQAGGSVPFSGVELTRVQESYFIGLFCNSWHCCYNVLDDAGFRNHWKSLWITETGTVSPSRKPSSLVDIVIGLGMQYASIVEPHDLAARAQLDIQEVSVLSRWLFRRCQTLIMDDIEKPSLRTAQSQFLSVLYLENTSRPTTAHAMLAAALRTSETLGLHLEPSPEFTAARQELRRRVWWSLTSYDTNLCIRLGRPWGPSLGEVVGACSLPSDNVDRSVPSLPSDLEDGVTALSYALQASKLALVGRKSDTAGSLDESMQALQSWIDGVPEGLKTARREGGLPFSTDGTELDIDGFSPPWLQCQRLLLETQYHNLALTLCRTAIAFPEPGNSPTPPAGPISQAPHNAELAARHAISVTQLLQQAMRESDMLNGWREPFNIQWNAAITLAGFIVAYPQGGTVTQAARRQLASSVQVLKTMGHFLVEVLRPIEAAGNLATRTEQFVTNGSASSSGIPGDAAMMMPEDFEFDFSQEAQEFPVFQDPGPEASSMFKTWA</sequence>